<comment type="caution">
    <text evidence="2">The sequence shown here is derived from an EMBL/GenBank/DDBJ whole genome shotgun (WGS) entry which is preliminary data.</text>
</comment>
<sequence length="264" mass="28599">MIFARINGINMHLRVSGAADSRVVVLSNSLGTDARIWDAVIERLSDRYRVISYDQRGHGLSDAPSAPYKLDDHVADLEGLADLLGLAEFALAGVSVGGLIAQGFALRNAHRLKALILCDTAARIGDDATWNSRIAAIRANGIGSISDAIMARWFGPQFRAEHAADYAGWRNMLERSPVEGYIGTCAALRDADLRGQVGSIGLRTLVVVGEHDQSTPPEVVRATAQLLPDAQFEIMAGVGHIPSIEQPERLVELMLNYFHEVGYV</sequence>
<dbReference type="InterPro" id="IPR026968">
    <property type="entry name" value="PcaD/CatD"/>
</dbReference>
<dbReference type="InterPro" id="IPR000073">
    <property type="entry name" value="AB_hydrolase_1"/>
</dbReference>
<dbReference type="SUPFAM" id="SSF53474">
    <property type="entry name" value="alpha/beta-Hydrolases"/>
    <property type="match status" value="1"/>
</dbReference>
<evidence type="ECO:0000259" key="1">
    <source>
        <dbReference type="Pfam" id="PF00561"/>
    </source>
</evidence>
<dbReference type="RefSeq" id="WP_281735641.1">
    <property type="nucleotide sequence ID" value="NZ_JAKETQ010000001.1"/>
</dbReference>
<dbReference type="InterPro" id="IPR050228">
    <property type="entry name" value="Carboxylesterase_BioH"/>
</dbReference>
<name>A0AA41QNA0_9HYPH</name>
<keyword evidence="2" id="KW-0378">Hydrolase</keyword>
<dbReference type="Proteomes" id="UP001156140">
    <property type="component" value="Unassembled WGS sequence"/>
</dbReference>
<evidence type="ECO:0000313" key="2">
    <source>
        <dbReference type="EMBL" id="MCI0126954.1"/>
    </source>
</evidence>
<dbReference type="Gene3D" id="3.40.50.1820">
    <property type="entry name" value="alpha/beta hydrolase"/>
    <property type="match status" value="1"/>
</dbReference>
<dbReference type="EMBL" id="JALAZD010000001">
    <property type="protein sequence ID" value="MCI0126954.1"/>
    <property type="molecule type" value="Genomic_DNA"/>
</dbReference>
<reference evidence="2" key="1">
    <citation type="submission" date="2022-03" db="EMBL/GenBank/DDBJ databases">
        <title>The complete genome sequence of a Methyloterrigena soli.</title>
        <authorList>
            <person name="Zi Z."/>
        </authorList>
    </citation>
    <scope>NUCLEOTIDE SEQUENCE</scope>
    <source>
        <strain evidence="2">M48</strain>
    </source>
</reference>
<dbReference type="AlphaFoldDB" id="A0AA41QNA0"/>
<dbReference type="PANTHER" id="PTHR43194:SF2">
    <property type="entry name" value="PEROXISOMAL MEMBRANE PROTEIN LPX1"/>
    <property type="match status" value="1"/>
</dbReference>
<dbReference type="PANTHER" id="PTHR43194">
    <property type="entry name" value="HYDROLASE ALPHA/BETA FOLD FAMILY"/>
    <property type="match status" value="1"/>
</dbReference>
<dbReference type="NCBIfam" id="TIGR02427">
    <property type="entry name" value="protocat_pcaD"/>
    <property type="match status" value="1"/>
</dbReference>
<gene>
    <name evidence="2" type="primary">pcaD</name>
    <name evidence="2" type="ORF">ML536_08955</name>
</gene>
<accession>A0AA41QNA0</accession>
<dbReference type="EC" id="3.1.1.24" evidence="2"/>
<evidence type="ECO:0000313" key="3">
    <source>
        <dbReference type="Proteomes" id="UP001156140"/>
    </source>
</evidence>
<dbReference type="PRINTS" id="PR00111">
    <property type="entry name" value="ABHYDROLASE"/>
</dbReference>
<organism evidence="2 3">
    <name type="scientific">Paradevosia shaoguanensis</name>
    <dbReference type="NCBI Taxonomy" id="1335043"/>
    <lineage>
        <taxon>Bacteria</taxon>
        <taxon>Pseudomonadati</taxon>
        <taxon>Pseudomonadota</taxon>
        <taxon>Alphaproteobacteria</taxon>
        <taxon>Hyphomicrobiales</taxon>
        <taxon>Devosiaceae</taxon>
        <taxon>Paradevosia</taxon>
    </lineage>
</organism>
<dbReference type="Pfam" id="PF00561">
    <property type="entry name" value="Abhydrolase_1"/>
    <property type="match status" value="1"/>
</dbReference>
<protein>
    <submittedName>
        <fullName evidence="2">3-oxoadipate enol-lactonase</fullName>
        <ecNumber evidence="2">3.1.1.24</ecNumber>
    </submittedName>
</protein>
<dbReference type="GO" id="GO:0042952">
    <property type="term" value="P:beta-ketoadipate pathway"/>
    <property type="evidence" value="ECO:0007669"/>
    <property type="project" value="InterPro"/>
</dbReference>
<feature type="domain" description="AB hydrolase-1" evidence="1">
    <location>
        <begin position="23"/>
        <end position="246"/>
    </location>
</feature>
<keyword evidence="3" id="KW-1185">Reference proteome</keyword>
<proteinExistence type="predicted"/>
<dbReference type="GO" id="GO:0047570">
    <property type="term" value="F:3-oxoadipate enol-lactonase activity"/>
    <property type="evidence" value="ECO:0007669"/>
    <property type="project" value="UniProtKB-EC"/>
</dbReference>
<dbReference type="InterPro" id="IPR029058">
    <property type="entry name" value="AB_hydrolase_fold"/>
</dbReference>